<gene>
    <name evidence="2" type="ORF">O1R50_17840</name>
</gene>
<proteinExistence type="predicted"/>
<dbReference type="AlphaFoldDB" id="A0A9X3T4T5"/>
<evidence type="ECO:0000313" key="3">
    <source>
        <dbReference type="Proteomes" id="UP001146067"/>
    </source>
</evidence>
<keyword evidence="3" id="KW-1185">Reference proteome</keyword>
<keyword evidence="1" id="KW-1133">Transmembrane helix</keyword>
<feature type="transmembrane region" description="Helical" evidence="1">
    <location>
        <begin position="26"/>
        <end position="45"/>
    </location>
</feature>
<comment type="caution">
    <text evidence="2">The sequence shown here is derived from an EMBL/GenBank/DDBJ whole genome shotgun (WGS) entry which is preliminary data.</text>
</comment>
<organism evidence="2 3">
    <name type="scientific">Glycomyces luteolus</name>
    <dbReference type="NCBI Taxonomy" id="2670330"/>
    <lineage>
        <taxon>Bacteria</taxon>
        <taxon>Bacillati</taxon>
        <taxon>Actinomycetota</taxon>
        <taxon>Actinomycetes</taxon>
        <taxon>Glycomycetales</taxon>
        <taxon>Glycomycetaceae</taxon>
        <taxon>Glycomyces</taxon>
    </lineage>
</organism>
<dbReference type="EMBL" id="JAPZVP010000014">
    <property type="protein sequence ID" value="MDA1361495.1"/>
    <property type="molecule type" value="Genomic_DNA"/>
</dbReference>
<dbReference type="RefSeq" id="WP_270111507.1">
    <property type="nucleotide sequence ID" value="NZ_JAPZVP010000014.1"/>
</dbReference>
<evidence type="ECO:0000256" key="1">
    <source>
        <dbReference type="SAM" id="Phobius"/>
    </source>
</evidence>
<keyword evidence="1" id="KW-0812">Transmembrane</keyword>
<dbReference type="Proteomes" id="UP001146067">
    <property type="component" value="Unassembled WGS sequence"/>
</dbReference>
<reference evidence="2" key="1">
    <citation type="submission" date="2022-12" db="EMBL/GenBank/DDBJ databases">
        <title>Gycomyces niveus sp.nov.,a novel actinomycete isolated from soil in Shouguan.</title>
        <authorList>
            <person name="Yang X."/>
        </authorList>
    </citation>
    <scope>NUCLEOTIDE SEQUENCE</scope>
    <source>
        <strain evidence="2">NEAU-A15</strain>
    </source>
</reference>
<sequence length="68" mass="7856">MGRRRPSHRILHAHYSFGDRDWTERVLWAVGALIALLVSMIWRLITVDDGSLQGRFTGQPLEPDRSQL</sequence>
<accession>A0A9X3T4T5</accession>
<keyword evidence="1" id="KW-0472">Membrane</keyword>
<name>A0A9X3T4T5_9ACTN</name>
<evidence type="ECO:0000313" key="2">
    <source>
        <dbReference type="EMBL" id="MDA1361495.1"/>
    </source>
</evidence>
<protein>
    <submittedName>
        <fullName evidence="2">Uncharacterized protein</fullName>
    </submittedName>
</protein>